<comment type="caution">
    <text evidence="1">The sequence shown here is derived from an EMBL/GenBank/DDBJ whole genome shotgun (WGS) entry which is preliminary data.</text>
</comment>
<dbReference type="AlphaFoldDB" id="M6ZKA2"/>
<evidence type="ECO:0000313" key="2">
    <source>
        <dbReference type="Proteomes" id="UP000012117"/>
    </source>
</evidence>
<proteinExistence type="predicted"/>
<name>M6ZKA2_LEPIR</name>
<dbReference type="BioCyc" id="LINT1193029:G11R4-1014-MONOMER"/>
<organism evidence="1 2">
    <name type="scientific">Leptospira interrogans serovar Pyrogenes str. 200701872</name>
    <dbReference type="NCBI Taxonomy" id="1193029"/>
    <lineage>
        <taxon>Bacteria</taxon>
        <taxon>Pseudomonadati</taxon>
        <taxon>Spirochaetota</taxon>
        <taxon>Spirochaetia</taxon>
        <taxon>Leptospirales</taxon>
        <taxon>Leptospiraceae</taxon>
        <taxon>Leptospira</taxon>
    </lineage>
</organism>
<evidence type="ECO:0000313" key="1">
    <source>
        <dbReference type="EMBL" id="EMP06908.1"/>
    </source>
</evidence>
<sequence>MIEVLQPQKEQRVSQNGMCKYKESDVFSKRRRFLTFSNHSSVVGFSDQYGTVG</sequence>
<dbReference type="EMBL" id="AKWN02000292">
    <property type="protein sequence ID" value="EMP06908.1"/>
    <property type="molecule type" value="Genomic_DNA"/>
</dbReference>
<accession>M6ZKA2</accession>
<dbReference type="Proteomes" id="UP000012117">
    <property type="component" value="Unassembled WGS sequence"/>
</dbReference>
<protein>
    <submittedName>
        <fullName evidence="1">Uncharacterized protein</fullName>
    </submittedName>
</protein>
<reference evidence="1 2" key="1">
    <citation type="submission" date="2013-01" db="EMBL/GenBank/DDBJ databases">
        <authorList>
            <person name="Harkins D.M."/>
            <person name="Durkin A.S."/>
            <person name="Brinkac L.M."/>
            <person name="Haft D.H."/>
            <person name="Selengut J.D."/>
            <person name="Sanka R."/>
            <person name="DePew J."/>
            <person name="Purushe J."/>
            <person name="Picardeau M."/>
            <person name="Werts C."/>
            <person name="Goarant C."/>
            <person name="Vinetz J.M."/>
            <person name="Sutton G.G."/>
            <person name="Nierman W.C."/>
            <person name="Fouts D.E."/>
        </authorList>
    </citation>
    <scope>NUCLEOTIDE SEQUENCE [LARGE SCALE GENOMIC DNA]</scope>
    <source>
        <strain evidence="1 2">200701872</strain>
    </source>
</reference>
<gene>
    <name evidence="1" type="ORF">LEP1GSC124_3333</name>
</gene>